<proteinExistence type="predicted"/>
<name>A0A1G9JFB4_9BACT</name>
<reference evidence="3 4" key="1">
    <citation type="submission" date="2016-10" db="EMBL/GenBank/DDBJ databases">
        <authorList>
            <person name="de Groot N.N."/>
        </authorList>
    </citation>
    <scope>NUCLEOTIDE SEQUENCE [LARGE SCALE GENOMIC DNA]</scope>
    <source>
        <strain evidence="3 4">DSM 25186</strain>
    </source>
</reference>
<protein>
    <submittedName>
        <fullName evidence="3">Uncharacterized protein</fullName>
    </submittedName>
</protein>
<evidence type="ECO:0000256" key="1">
    <source>
        <dbReference type="SAM" id="MobiDB-lite"/>
    </source>
</evidence>
<dbReference type="RefSeq" id="WP_089683476.1">
    <property type="nucleotide sequence ID" value="NZ_FNFO01000005.1"/>
</dbReference>
<evidence type="ECO:0000313" key="3">
    <source>
        <dbReference type="EMBL" id="SDL36269.1"/>
    </source>
</evidence>
<feature type="chain" id="PRO_5011707369" evidence="2">
    <location>
        <begin position="22"/>
        <end position="98"/>
    </location>
</feature>
<sequence>MRTLLKSLVLIGMLTAFSADAHPVPPRKRVVNRIDRREDVRDRREDRRDRREDVRDARHQGGVLDRLEDVHDRREDVSDRREDRRDRRNTPATRRRRG</sequence>
<evidence type="ECO:0000313" key="4">
    <source>
        <dbReference type="Proteomes" id="UP000198510"/>
    </source>
</evidence>
<evidence type="ECO:0000256" key="2">
    <source>
        <dbReference type="SAM" id="SignalP"/>
    </source>
</evidence>
<dbReference type="Proteomes" id="UP000198510">
    <property type="component" value="Unassembled WGS sequence"/>
</dbReference>
<feature type="region of interest" description="Disordered" evidence="1">
    <location>
        <begin position="20"/>
        <end position="98"/>
    </location>
</feature>
<keyword evidence="4" id="KW-1185">Reference proteome</keyword>
<gene>
    <name evidence="3" type="ORF">SAMN05421823_105300</name>
</gene>
<dbReference type="EMBL" id="FNFO01000005">
    <property type="protein sequence ID" value="SDL36269.1"/>
    <property type="molecule type" value="Genomic_DNA"/>
</dbReference>
<organism evidence="3 4">
    <name type="scientific">Catalinimonas alkaloidigena</name>
    <dbReference type="NCBI Taxonomy" id="1075417"/>
    <lineage>
        <taxon>Bacteria</taxon>
        <taxon>Pseudomonadati</taxon>
        <taxon>Bacteroidota</taxon>
        <taxon>Cytophagia</taxon>
        <taxon>Cytophagales</taxon>
        <taxon>Catalimonadaceae</taxon>
        <taxon>Catalinimonas</taxon>
    </lineage>
</organism>
<dbReference type="STRING" id="1075417.SAMN05421823_105300"/>
<feature type="compositionally biased region" description="Basic and acidic residues" evidence="1">
    <location>
        <begin position="32"/>
        <end position="89"/>
    </location>
</feature>
<accession>A0A1G9JFB4</accession>
<keyword evidence="2" id="KW-0732">Signal</keyword>
<feature type="signal peptide" evidence="2">
    <location>
        <begin position="1"/>
        <end position="21"/>
    </location>
</feature>
<dbReference type="AlphaFoldDB" id="A0A1G9JFB4"/>